<organism evidence="4">
    <name type="scientific">Candidatus Nitrosarchaeum limnium SFB1</name>
    <dbReference type="NCBI Taxonomy" id="886738"/>
    <lineage>
        <taxon>Archaea</taxon>
        <taxon>Nitrososphaerota</taxon>
        <taxon>Nitrososphaeria</taxon>
        <taxon>Nitrosopumilales</taxon>
        <taxon>Nitrosopumilaceae</taxon>
        <taxon>Nitrosarchaeum</taxon>
    </lineage>
</organism>
<dbReference type="GO" id="GO:0047429">
    <property type="term" value="F:nucleoside triphosphate diphosphatase activity"/>
    <property type="evidence" value="ECO:0007669"/>
    <property type="project" value="InterPro"/>
</dbReference>
<dbReference type="NCBIfam" id="TIGR00042">
    <property type="entry name" value="RdgB/HAM1 family non-canonical purine NTP pyrophosphatase"/>
    <property type="match status" value="1"/>
</dbReference>
<reference evidence="4" key="1">
    <citation type="journal article" date="2011" name="PLoS ONE">
        <title>Genome of a low-salinity ammonia-oxidizing archaeon determined by single-cell and metagenomic analysis.</title>
        <authorList>
            <person name="Blainey P.C."/>
            <person name="Mosier A.C."/>
            <person name="Potanina A."/>
            <person name="Francis C.A."/>
            <person name="Quake S.R."/>
        </authorList>
    </citation>
    <scope>NUCLEOTIDE SEQUENCE [LARGE SCALE GENOMIC DNA]</scope>
    <source>
        <strain evidence="4">SFB1</strain>
    </source>
</reference>
<dbReference type="InterPro" id="IPR029001">
    <property type="entry name" value="ITPase-like_fam"/>
</dbReference>
<evidence type="ECO:0000256" key="1">
    <source>
        <dbReference type="ARBA" id="ARBA00008023"/>
    </source>
</evidence>
<evidence type="ECO:0000313" key="4">
    <source>
        <dbReference type="EMBL" id="EGG41126.1"/>
    </source>
</evidence>
<dbReference type="PATRIC" id="fig|886738.10.peg.2064"/>
<dbReference type="PANTHER" id="PTHR11067">
    <property type="entry name" value="INOSINE TRIPHOSPHATE PYROPHOSPHATASE/HAM1 PROTEIN"/>
    <property type="match status" value="1"/>
</dbReference>
<dbReference type="EMBL" id="AEGP01000066">
    <property type="protein sequence ID" value="EGG41126.1"/>
    <property type="molecule type" value="Genomic_DNA"/>
</dbReference>
<dbReference type="Gene3D" id="3.90.950.10">
    <property type="match status" value="1"/>
</dbReference>
<dbReference type="HOGENOM" id="CLU_082080_1_0_2"/>
<accession>F3KNF1</accession>
<dbReference type="GO" id="GO:0009143">
    <property type="term" value="P:nucleoside triphosphate catabolic process"/>
    <property type="evidence" value="ECO:0007669"/>
    <property type="project" value="InterPro"/>
</dbReference>
<protein>
    <submittedName>
        <fullName evidence="4">RdgB/HAM1 family non-canonical purine NTP pyrophosphatase</fullName>
    </submittedName>
</protein>
<dbReference type="CDD" id="cd00515">
    <property type="entry name" value="HAM1"/>
    <property type="match status" value="1"/>
</dbReference>
<dbReference type="GO" id="GO:0005737">
    <property type="term" value="C:cytoplasm"/>
    <property type="evidence" value="ECO:0007669"/>
    <property type="project" value="TreeGrafter"/>
</dbReference>
<evidence type="ECO:0000256" key="3">
    <source>
        <dbReference type="RuleBase" id="RU003781"/>
    </source>
</evidence>
<dbReference type="Proteomes" id="UP000004348">
    <property type="component" value="Chromosome"/>
</dbReference>
<dbReference type="STRING" id="886738.Nlim_1933"/>
<keyword evidence="2 3" id="KW-0378">Hydrolase</keyword>
<dbReference type="SUPFAM" id="SSF52972">
    <property type="entry name" value="ITPase-like"/>
    <property type="match status" value="1"/>
</dbReference>
<dbReference type="AlphaFoldDB" id="F3KNF1"/>
<proteinExistence type="inferred from homology"/>
<comment type="caution">
    <text evidence="4">The sequence shown here is derived from an EMBL/GenBank/DDBJ whole genome shotgun (WGS) entry which is preliminary data.</text>
</comment>
<comment type="similarity">
    <text evidence="1 3">Belongs to the HAM1 NTPase family.</text>
</comment>
<dbReference type="InterPro" id="IPR002637">
    <property type="entry name" value="RdgB/HAM1"/>
</dbReference>
<sequence>MRQSFDLFFVSSNTHKYQEAKIILDSFGINLGFFKYELEEIQSSSLKEIAIKKATNAFQKYKKPIIVEDDGLFINSLSGFPGPYSSYVFKTIGNKGILNLLKQNRQAKFISIISYCDDKNSKSFEAQIDGVISKKQNGKGWGYDPIFIPKNSKKTFSEISNKNSLSHRFKALKKFSNWYLHMLESNDQ</sequence>
<dbReference type="PANTHER" id="PTHR11067:SF9">
    <property type="entry name" value="INOSINE TRIPHOSPHATE PYROPHOSPHATASE"/>
    <property type="match status" value="1"/>
</dbReference>
<evidence type="ECO:0000256" key="2">
    <source>
        <dbReference type="ARBA" id="ARBA00022801"/>
    </source>
</evidence>
<name>F3KNF1_9ARCH</name>
<gene>
    <name evidence="4" type="ORF">Nlim_1933</name>
</gene>
<dbReference type="Pfam" id="PF01725">
    <property type="entry name" value="Ham1p_like"/>
    <property type="match status" value="1"/>
</dbReference>